<evidence type="ECO:0000256" key="5">
    <source>
        <dbReference type="SAM" id="SignalP"/>
    </source>
</evidence>
<dbReference type="SMART" id="SM00062">
    <property type="entry name" value="PBPb"/>
    <property type="match status" value="1"/>
</dbReference>
<evidence type="ECO:0000256" key="3">
    <source>
        <dbReference type="ARBA" id="ARBA00022729"/>
    </source>
</evidence>
<feature type="chain" id="PRO_5021357643" evidence="5">
    <location>
        <begin position="29"/>
        <end position="264"/>
    </location>
</feature>
<gene>
    <name evidence="7" type="ORF">FJU08_16260</name>
</gene>
<dbReference type="RefSeq" id="WP_141150077.1">
    <property type="nucleotide sequence ID" value="NZ_VHLG01000011.1"/>
</dbReference>
<dbReference type="GO" id="GO:0006865">
    <property type="term" value="P:amino acid transport"/>
    <property type="evidence" value="ECO:0007669"/>
    <property type="project" value="TreeGrafter"/>
</dbReference>
<protein>
    <submittedName>
        <fullName evidence="7">Transporter substrate-binding domain-containing protein</fullName>
    </submittedName>
</protein>
<dbReference type="PANTHER" id="PTHR30085">
    <property type="entry name" value="AMINO ACID ABC TRANSPORTER PERMEASE"/>
    <property type="match status" value="1"/>
</dbReference>
<evidence type="ECO:0000313" key="8">
    <source>
        <dbReference type="Proteomes" id="UP000318801"/>
    </source>
</evidence>
<reference evidence="7 8" key="1">
    <citation type="submission" date="2019-06" db="EMBL/GenBank/DDBJ databases">
        <authorList>
            <person name="Li M."/>
        </authorList>
    </citation>
    <scope>NUCLEOTIDE SEQUENCE [LARGE SCALE GENOMIC DNA]</scope>
    <source>
        <strain evidence="7 8">BGMRC2036</strain>
    </source>
</reference>
<dbReference type="GO" id="GO:0030288">
    <property type="term" value="C:outer membrane-bounded periplasmic space"/>
    <property type="evidence" value="ECO:0007669"/>
    <property type="project" value="TreeGrafter"/>
</dbReference>
<comment type="similarity">
    <text evidence="1 4">Belongs to the bacterial solute-binding protein 3 family.</text>
</comment>
<dbReference type="PANTHER" id="PTHR30085:SF6">
    <property type="entry name" value="ABC TRANSPORTER GLUTAMINE-BINDING PROTEIN GLNH"/>
    <property type="match status" value="1"/>
</dbReference>
<dbReference type="InterPro" id="IPR051455">
    <property type="entry name" value="Bact_solute-bind_prot3"/>
</dbReference>
<evidence type="ECO:0000256" key="2">
    <source>
        <dbReference type="ARBA" id="ARBA00022448"/>
    </source>
</evidence>
<dbReference type="AlphaFoldDB" id="A0A506U5X3"/>
<dbReference type="EMBL" id="VHLG01000011">
    <property type="protein sequence ID" value="TPW28878.1"/>
    <property type="molecule type" value="Genomic_DNA"/>
</dbReference>
<comment type="caution">
    <text evidence="7">The sequence shown here is derived from an EMBL/GenBank/DDBJ whole genome shotgun (WGS) entry which is preliminary data.</text>
</comment>
<dbReference type="SUPFAM" id="SSF53850">
    <property type="entry name" value="Periplasmic binding protein-like II"/>
    <property type="match status" value="1"/>
</dbReference>
<keyword evidence="8" id="KW-1185">Reference proteome</keyword>
<dbReference type="InterPro" id="IPR001638">
    <property type="entry name" value="Solute-binding_3/MltF_N"/>
</dbReference>
<dbReference type="OrthoDB" id="6192933at2"/>
<dbReference type="CDD" id="cd01072">
    <property type="entry name" value="PBP2_SMa0082_like"/>
    <property type="match status" value="1"/>
</dbReference>
<feature type="signal peptide" evidence="5">
    <location>
        <begin position="1"/>
        <end position="28"/>
    </location>
</feature>
<dbReference type="GO" id="GO:0005576">
    <property type="term" value="C:extracellular region"/>
    <property type="evidence" value="ECO:0007669"/>
    <property type="project" value="TreeGrafter"/>
</dbReference>
<evidence type="ECO:0000313" key="7">
    <source>
        <dbReference type="EMBL" id="TPW28878.1"/>
    </source>
</evidence>
<dbReference type="Pfam" id="PF00497">
    <property type="entry name" value="SBP_bac_3"/>
    <property type="match status" value="1"/>
</dbReference>
<accession>A0A506U5X3</accession>
<name>A0A506U5X3_9HYPH</name>
<dbReference type="Proteomes" id="UP000318801">
    <property type="component" value="Unassembled WGS sequence"/>
</dbReference>
<organism evidence="7 8">
    <name type="scientific">Martelella alba</name>
    <dbReference type="NCBI Taxonomy" id="2590451"/>
    <lineage>
        <taxon>Bacteria</taxon>
        <taxon>Pseudomonadati</taxon>
        <taxon>Pseudomonadota</taxon>
        <taxon>Alphaproteobacteria</taxon>
        <taxon>Hyphomicrobiales</taxon>
        <taxon>Aurantimonadaceae</taxon>
        <taxon>Martelella</taxon>
    </lineage>
</organism>
<evidence type="ECO:0000256" key="4">
    <source>
        <dbReference type="RuleBase" id="RU003744"/>
    </source>
</evidence>
<dbReference type="PROSITE" id="PS01039">
    <property type="entry name" value="SBP_BACTERIAL_3"/>
    <property type="match status" value="1"/>
</dbReference>
<keyword evidence="3 5" id="KW-0732">Signal</keyword>
<proteinExistence type="inferred from homology"/>
<keyword evidence="2" id="KW-0813">Transport</keyword>
<dbReference type="InterPro" id="IPR018313">
    <property type="entry name" value="SBP_3_CS"/>
</dbReference>
<sequence length="264" mass="27621">MTGKAFRSVLVVLALALGISARMVPAQADTLSDIKAAGAIRIAVPEDFPPFGTEDPSGALVGYDIDVAQLVADDLAVRLVLVPVASNERIDALVSKRVDLIISSLGKTRERSQAIDFSHAYAPFYSGIFAPSDIKITDPSDLAGKTVGVTRGSIEDLALADIAPADATIMRYDDNGATIAAFLSGSVDAIATGNIIAATIMETGLLRRPEPKFLISNSPCYIGVGKGEPALLKAVNSSIDKALKSGALNAIALRWLHVPLPSRL</sequence>
<dbReference type="Gene3D" id="3.40.190.10">
    <property type="entry name" value="Periplasmic binding protein-like II"/>
    <property type="match status" value="2"/>
</dbReference>
<feature type="domain" description="Solute-binding protein family 3/N-terminal" evidence="6">
    <location>
        <begin position="39"/>
        <end position="259"/>
    </location>
</feature>
<evidence type="ECO:0000256" key="1">
    <source>
        <dbReference type="ARBA" id="ARBA00010333"/>
    </source>
</evidence>
<evidence type="ECO:0000259" key="6">
    <source>
        <dbReference type="SMART" id="SM00062"/>
    </source>
</evidence>